<proteinExistence type="inferred from homology"/>
<comment type="similarity">
    <text evidence="2 9">Belongs to the GSP I family.</text>
</comment>
<evidence type="ECO:0000256" key="9">
    <source>
        <dbReference type="RuleBase" id="RU368030"/>
    </source>
</evidence>
<evidence type="ECO:0000256" key="2">
    <source>
        <dbReference type="ARBA" id="ARBA00008358"/>
    </source>
</evidence>
<dbReference type="Gene3D" id="3.30.1300.30">
    <property type="entry name" value="GSPII I/J protein-like"/>
    <property type="match status" value="1"/>
</dbReference>
<dbReference type="GO" id="GO:0005886">
    <property type="term" value="C:plasma membrane"/>
    <property type="evidence" value="ECO:0007669"/>
    <property type="project" value="UniProtKB-SubCell"/>
</dbReference>
<evidence type="ECO:0000256" key="3">
    <source>
        <dbReference type="ARBA" id="ARBA00022475"/>
    </source>
</evidence>
<keyword evidence="6" id="KW-0812">Transmembrane</keyword>
<evidence type="ECO:0000259" key="10">
    <source>
        <dbReference type="Pfam" id="PF02501"/>
    </source>
</evidence>
<dbReference type="NCBIfam" id="TIGR01707">
    <property type="entry name" value="gspI"/>
    <property type="match status" value="1"/>
</dbReference>
<dbReference type="InterPro" id="IPR012902">
    <property type="entry name" value="N_methyl_site"/>
</dbReference>
<protein>
    <recommendedName>
        <fullName evidence="9">Type II secretion system protein I</fullName>
        <shortName evidence="9">T2SS minor pseudopilin I</shortName>
    </recommendedName>
</protein>
<dbReference type="RefSeq" id="WP_090426042.1">
    <property type="nucleotide sequence ID" value="NZ_FNJJ01000001.1"/>
</dbReference>
<dbReference type="GO" id="GO:0015627">
    <property type="term" value="C:type II protein secretion system complex"/>
    <property type="evidence" value="ECO:0007669"/>
    <property type="project" value="UniProtKB-UniRule"/>
</dbReference>
<name>A0A1H0K072_9GAMM</name>
<dbReference type="GeneID" id="300929922"/>
<keyword evidence="4 9" id="KW-0488">Methylation</keyword>
<reference evidence="12" key="1">
    <citation type="submission" date="2016-10" db="EMBL/GenBank/DDBJ databases">
        <authorList>
            <person name="Varghese N."/>
            <person name="Submissions S."/>
        </authorList>
    </citation>
    <scope>NUCLEOTIDE SEQUENCE [LARGE SCALE GENOMIC DNA]</scope>
    <source>
        <strain evidence="12">JCM 18416</strain>
    </source>
</reference>
<dbReference type="InterPro" id="IPR010052">
    <property type="entry name" value="T2SS_protein-GspI"/>
</dbReference>
<keyword evidence="5 9" id="KW-0997">Cell inner membrane</keyword>
<dbReference type="GO" id="GO:0015628">
    <property type="term" value="P:protein secretion by the type II secretion system"/>
    <property type="evidence" value="ECO:0007669"/>
    <property type="project" value="UniProtKB-UniRule"/>
</dbReference>
<dbReference type="Pfam" id="PF07963">
    <property type="entry name" value="N_methyl"/>
    <property type="match status" value="1"/>
</dbReference>
<evidence type="ECO:0000256" key="5">
    <source>
        <dbReference type="ARBA" id="ARBA00022519"/>
    </source>
</evidence>
<comment type="subunit">
    <text evidence="9">Type II secretion is composed of four main components: the outer membrane complex, the inner membrane complex, the cytoplasmic secretion ATPase and the periplasm-spanning pseudopilus.</text>
</comment>
<feature type="domain" description="Type II secretion system protein GspI C-terminal" evidence="10">
    <location>
        <begin position="40"/>
        <end position="124"/>
    </location>
</feature>
<keyword evidence="12" id="KW-1185">Reference proteome</keyword>
<evidence type="ECO:0000313" key="11">
    <source>
        <dbReference type="EMBL" id="SDO49133.1"/>
    </source>
</evidence>
<dbReference type="InterPro" id="IPR045584">
    <property type="entry name" value="Pilin-like"/>
</dbReference>
<evidence type="ECO:0000256" key="7">
    <source>
        <dbReference type="ARBA" id="ARBA00022989"/>
    </source>
</evidence>
<keyword evidence="3" id="KW-1003">Cell membrane</keyword>
<dbReference type="NCBIfam" id="TIGR02532">
    <property type="entry name" value="IV_pilin_GFxxxE"/>
    <property type="match status" value="1"/>
</dbReference>
<dbReference type="EMBL" id="FNJJ01000001">
    <property type="protein sequence ID" value="SDO49133.1"/>
    <property type="molecule type" value="Genomic_DNA"/>
</dbReference>
<dbReference type="PANTHER" id="PTHR38779">
    <property type="entry name" value="TYPE II SECRETION SYSTEM PROTEIN I-RELATED"/>
    <property type="match status" value="1"/>
</dbReference>
<dbReference type="Pfam" id="PF02501">
    <property type="entry name" value="T2SSI"/>
    <property type="match status" value="1"/>
</dbReference>
<organism evidence="11 12">
    <name type="scientific">Ectopseudomonas guguanensis</name>
    <dbReference type="NCBI Taxonomy" id="1198456"/>
    <lineage>
        <taxon>Bacteria</taxon>
        <taxon>Pseudomonadati</taxon>
        <taxon>Pseudomonadota</taxon>
        <taxon>Gammaproteobacteria</taxon>
        <taxon>Pseudomonadales</taxon>
        <taxon>Pseudomonadaceae</taxon>
        <taxon>Ectopseudomonas</taxon>
    </lineage>
</organism>
<evidence type="ECO:0000256" key="4">
    <source>
        <dbReference type="ARBA" id="ARBA00022481"/>
    </source>
</evidence>
<keyword evidence="7" id="KW-1133">Transmembrane helix</keyword>
<sequence length="128" mass="14022">MRGARGFTLLEVLVALAIFALVAASVLTASGRSVRTASQLENKTLAMWVADNRLTELQLTDTPPADGRDQGQLEFAGRRWLWQSEIQATSEPAMRRVTLWVAADERGARGDLRERALVTLSGFLGVPQ</sequence>
<evidence type="ECO:0000256" key="6">
    <source>
        <dbReference type="ARBA" id="ARBA00022692"/>
    </source>
</evidence>
<evidence type="ECO:0000256" key="8">
    <source>
        <dbReference type="ARBA" id="ARBA00023136"/>
    </source>
</evidence>
<dbReference type="InterPro" id="IPR003413">
    <property type="entry name" value="T2SS_GspI_C"/>
</dbReference>
<evidence type="ECO:0000256" key="1">
    <source>
        <dbReference type="ARBA" id="ARBA00004377"/>
    </source>
</evidence>
<dbReference type="PROSITE" id="PS00409">
    <property type="entry name" value="PROKAR_NTER_METHYL"/>
    <property type="match status" value="1"/>
</dbReference>
<dbReference type="SUPFAM" id="SSF54523">
    <property type="entry name" value="Pili subunits"/>
    <property type="match status" value="1"/>
</dbReference>
<keyword evidence="8" id="KW-0472">Membrane</keyword>
<accession>A0A1H0K072</accession>
<gene>
    <name evidence="11" type="ORF">SAMN05216213_101159</name>
</gene>
<evidence type="ECO:0000313" key="12">
    <source>
        <dbReference type="Proteomes" id="UP000199460"/>
    </source>
</evidence>
<dbReference type="PANTHER" id="PTHR38779:SF2">
    <property type="entry name" value="TYPE II SECRETION SYSTEM PROTEIN I-RELATED"/>
    <property type="match status" value="1"/>
</dbReference>
<dbReference type="Proteomes" id="UP000199460">
    <property type="component" value="Unassembled WGS sequence"/>
</dbReference>
<comment type="subcellular location">
    <subcellularLocation>
        <location evidence="1 9">Cell inner membrane</location>
        <topology evidence="1 9">Single-pass membrane protein</topology>
    </subcellularLocation>
</comment>
<dbReference type="OrthoDB" id="6121517at2"/>
<comment type="PTM">
    <text evidence="9">Cleaved by prepilin peptidase.</text>
</comment>
<comment type="function">
    <text evidence="9">Component of the type II secretion system required for the energy-dependent secretion of extracellular factors such as proteases and toxins from the periplasm.</text>
</comment>
<dbReference type="AlphaFoldDB" id="A0A1H0K072"/>